<dbReference type="Proteomes" id="UP000263273">
    <property type="component" value="Unassembled WGS sequence"/>
</dbReference>
<evidence type="ECO:0000259" key="1">
    <source>
        <dbReference type="Pfam" id="PF18297"/>
    </source>
</evidence>
<evidence type="ECO:0000313" key="3">
    <source>
        <dbReference type="Proteomes" id="UP000263273"/>
    </source>
</evidence>
<dbReference type="STRING" id="378794.GCA_001570625_02294"/>
<dbReference type="Pfam" id="PF03054">
    <property type="entry name" value="tRNA_Me_trans"/>
    <property type="match status" value="1"/>
</dbReference>
<dbReference type="PANTHER" id="PTHR11933">
    <property type="entry name" value="TRNA 5-METHYLAMINOMETHYL-2-THIOURIDYLATE -METHYLTRANSFERASE"/>
    <property type="match status" value="1"/>
</dbReference>
<dbReference type="InterPro" id="IPR014729">
    <property type="entry name" value="Rossmann-like_a/b/a_fold"/>
</dbReference>
<proteinExistence type="predicted"/>
<dbReference type="EMBL" id="DNZF01000111">
    <property type="protein sequence ID" value="HBK53298.1"/>
    <property type="molecule type" value="Genomic_DNA"/>
</dbReference>
<dbReference type="AlphaFoldDB" id="A0A354YVA9"/>
<dbReference type="Pfam" id="PF18297">
    <property type="entry name" value="NFACT-R_2"/>
    <property type="match status" value="1"/>
</dbReference>
<dbReference type="PANTHER" id="PTHR11933:SF6">
    <property type="entry name" value="THIL AANH DOMAIN-CONTAINING PROTEIN"/>
    <property type="match status" value="1"/>
</dbReference>
<dbReference type="Gene3D" id="3.40.50.620">
    <property type="entry name" value="HUPs"/>
    <property type="match status" value="1"/>
</dbReference>
<feature type="domain" description="NFACT protein RNA binding" evidence="1">
    <location>
        <begin position="223"/>
        <end position="324"/>
    </location>
</feature>
<dbReference type="InterPro" id="IPR059101">
    <property type="entry name" value="NFACT-R_2"/>
</dbReference>
<comment type="caution">
    <text evidence="2">The sequence shown here is derived from an EMBL/GenBank/DDBJ whole genome shotgun (WGS) entry which is preliminary data.</text>
</comment>
<organism evidence="2 3">
    <name type="scientific">Syntrophomonas wolfei</name>
    <dbReference type="NCBI Taxonomy" id="863"/>
    <lineage>
        <taxon>Bacteria</taxon>
        <taxon>Bacillati</taxon>
        <taxon>Bacillota</taxon>
        <taxon>Clostridia</taxon>
        <taxon>Eubacteriales</taxon>
        <taxon>Syntrophomonadaceae</taxon>
        <taxon>Syntrophomonas</taxon>
    </lineage>
</organism>
<name>A0A354YVA9_9FIRM</name>
<gene>
    <name evidence="2" type="ORF">DDZ44_05110</name>
</gene>
<protein>
    <submittedName>
        <fullName evidence="2">DUF814 domain-containing protein</fullName>
    </submittedName>
</protein>
<dbReference type="SUPFAM" id="SSF52402">
    <property type="entry name" value="Adenine nucleotide alpha hydrolases-like"/>
    <property type="match status" value="1"/>
</dbReference>
<sequence>MKAVCLFSGGLDSQLAAALVKKQGVTVIGVNFSSPFFGANRATHMAAKELGIQLFVLDTGKEYIEEVLKNPVYGYGKNFNPCIDCHGYMLRKAGEFMQKLDASFLISGEVLGQRPMSQNRSALNAVDKLSGFRGLVLRPLSARLLPATIPETEGWVDREQLMDISGRGRTRQIELAEKLGIYDYPTPAGGCLLTEASFSRRLKKLLEVKPELEAGEMEILKLGRHFYLGERTLLAVGRNHSENENIQKIARGNDYLFKVLDRPGPLGLLRGDDDPQADEINLAAAIVARYSDARKENMAQVKIFKPGHEAFETINITPLPPDEVPASL</sequence>
<reference evidence="2 3" key="1">
    <citation type="journal article" date="2018" name="Nat. Biotechnol.">
        <title>A standardized bacterial taxonomy based on genome phylogeny substantially revises the tree of life.</title>
        <authorList>
            <person name="Parks D.H."/>
            <person name="Chuvochina M."/>
            <person name="Waite D.W."/>
            <person name="Rinke C."/>
            <person name="Skarshewski A."/>
            <person name="Chaumeil P.A."/>
            <person name="Hugenholtz P."/>
        </authorList>
    </citation>
    <scope>NUCLEOTIDE SEQUENCE [LARGE SCALE GENOMIC DNA]</scope>
    <source>
        <strain evidence="2">UBA10948</strain>
    </source>
</reference>
<evidence type="ECO:0000313" key="2">
    <source>
        <dbReference type="EMBL" id="HBK53298.1"/>
    </source>
</evidence>
<accession>A0A354YVA9</accession>